<dbReference type="KEGG" id="ran:Riean_0166"/>
<name>E4TBA5_RIEAD</name>
<gene>
    <name evidence="1" type="ORF">RA0C_0374</name>
</gene>
<dbReference type="KEGG" id="rai:RA0C_0374"/>
<evidence type="ECO:0000313" key="1">
    <source>
        <dbReference type="EMBL" id="AFD55359.1"/>
    </source>
</evidence>
<dbReference type="Proteomes" id="UP000010093">
    <property type="component" value="Chromosome"/>
</dbReference>
<dbReference type="AlphaFoldDB" id="E4TBA5"/>
<sequence>MFKKLTSLQQIAIDFSKMHFGGNNGGNKFGIVTTNLYICLVEL</sequence>
<organism evidence="1 2">
    <name type="scientific">Riemerella anatipestifer (strain ATCC 11845 / DSM 15868 / JCM 9532 / NCTC 11014)</name>
    <dbReference type="NCBI Taxonomy" id="693978"/>
    <lineage>
        <taxon>Bacteria</taxon>
        <taxon>Pseudomonadati</taxon>
        <taxon>Bacteroidota</taxon>
        <taxon>Flavobacteriia</taxon>
        <taxon>Flavobacteriales</taxon>
        <taxon>Weeksellaceae</taxon>
        <taxon>Riemerella</taxon>
    </lineage>
</organism>
<proteinExistence type="predicted"/>
<dbReference type="HOGENOM" id="CLU_3238964_0_0_10"/>
<evidence type="ECO:0000313" key="2">
    <source>
        <dbReference type="Proteomes" id="UP000010093"/>
    </source>
</evidence>
<protein>
    <submittedName>
        <fullName evidence="1">Uncharacterized protein</fullName>
    </submittedName>
</protein>
<accession>E4TBA5</accession>
<dbReference type="PATRIC" id="fig|693978.17.peg.384"/>
<reference evidence="1 2" key="1">
    <citation type="journal article" date="2012" name="J. Bacteriol.">
        <title>Complete genome sequence of Riemerella anatipestifer reference strain.</title>
        <authorList>
            <person name="Wang X."/>
            <person name="Zhu D."/>
            <person name="Wang M."/>
            <person name="Cheng A."/>
            <person name="Jia R."/>
            <person name="Zhou Y."/>
            <person name="Chen Z."/>
            <person name="Luo Q."/>
            <person name="Liu F."/>
            <person name="Wang Y."/>
            <person name="Chen X.Y."/>
        </authorList>
    </citation>
    <scope>NUCLEOTIDE SEQUENCE [LARGE SCALE GENOMIC DNA]</scope>
    <source>
        <strain evidence="2">DSM 15868</strain>
    </source>
</reference>
<dbReference type="EMBL" id="CP003388">
    <property type="protein sequence ID" value="AFD55359.1"/>
    <property type="molecule type" value="Genomic_DNA"/>
</dbReference>